<name>A0A1H4R7S0_RHOJO</name>
<sequence>MKRVGVIGGGTMGAGIAEVVARAGDSVTILERDTTSANAATDRIQSSLARAVKSGRLDNHASADIFARINVTLGIEDFADHNLVIEAAPEIEAVKLDLFRTLDDIVSPSAILATNTSAIPVIRLANATRNPGRVIGVHFFNPVPVLPLVEIVVSLSTAEHVVDHVTTYVQERLGKRTIRSGDRAGFVVNALLIPYLVSAIRMLESGFAGREDIDEGMTSGCAHPVGPLTLCDRIGLDVVLAITESLHTEFREQQHSPPPLLQRMVDAGRLGKKTGQGFYSYT</sequence>
<evidence type="ECO:0000256" key="1">
    <source>
        <dbReference type="ARBA" id="ARBA00005086"/>
    </source>
</evidence>
<proteinExistence type="inferred from homology"/>
<protein>
    <submittedName>
        <fullName evidence="7">3-hydroxybutyryl-CoA dehydrogenase</fullName>
    </submittedName>
</protein>
<dbReference type="PANTHER" id="PTHR48075:SF9">
    <property type="entry name" value="3-HYDROXYBUTYRYL-COA DEHYDROGENASE"/>
    <property type="match status" value="1"/>
</dbReference>
<evidence type="ECO:0000313" key="8">
    <source>
        <dbReference type="Proteomes" id="UP000183407"/>
    </source>
</evidence>
<evidence type="ECO:0000256" key="4">
    <source>
        <dbReference type="PIRSR" id="PIRSR000105-1"/>
    </source>
</evidence>
<dbReference type="RefSeq" id="WP_073368185.1">
    <property type="nucleotide sequence ID" value="NZ_FNTL01000004.1"/>
</dbReference>
<dbReference type="InterPro" id="IPR013328">
    <property type="entry name" value="6PGD_dom2"/>
</dbReference>
<organism evidence="7 8">
    <name type="scientific">Rhodococcus jostii</name>
    <dbReference type="NCBI Taxonomy" id="132919"/>
    <lineage>
        <taxon>Bacteria</taxon>
        <taxon>Bacillati</taxon>
        <taxon>Actinomycetota</taxon>
        <taxon>Actinomycetes</taxon>
        <taxon>Mycobacteriales</taxon>
        <taxon>Nocardiaceae</taxon>
        <taxon>Rhodococcus</taxon>
    </lineage>
</organism>
<dbReference type="Gene3D" id="1.10.1040.10">
    <property type="entry name" value="N-(1-d-carboxylethyl)-l-norvaline Dehydrogenase, domain 2"/>
    <property type="match status" value="1"/>
</dbReference>
<dbReference type="AlphaFoldDB" id="A0A1H4R7S0"/>
<feature type="domain" description="3-hydroxyacyl-CoA dehydrogenase C-terminal" evidence="5">
    <location>
        <begin position="185"/>
        <end position="281"/>
    </location>
</feature>
<gene>
    <name evidence="7" type="ORF">SAMN04490220_1234</name>
</gene>
<dbReference type="GO" id="GO:0006635">
    <property type="term" value="P:fatty acid beta-oxidation"/>
    <property type="evidence" value="ECO:0007669"/>
    <property type="project" value="TreeGrafter"/>
</dbReference>
<evidence type="ECO:0000259" key="5">
    <source>
        <dbReference type="Pfam" id="PF00725"/>
    </source>
</evidence>
<dbReference type="SUPFAM" id="SSF51735">
    <property type="entry name" value="NAD(P)-binding Rossmann-fold domains"/>
    <property type="match status" value="1"/>
</dbReference>
<evidence type="ECO:0000259" key="6">
    <source>
        <dbReference type="Pfam" id="PF02737"/>
    </source>
</evidence>
<accession>A0A1H4R7S0</accession>
<dbReference type="FunFam" id="3.40.50.720:FF:000009">
    <property type="entry name" value="Fatty oxidation complex, alpha subunit"/>
    <property type="match status" value="1"/>
</dbReference>
<dbReference type="Proteomes" id="UP000183407">
    <property type="component" value="Unassembled WGS sequence"/>
</dbReference>
<dbReference type="Pfam" id="PF02737">
    <property type="entry name" value="3HCDH_N"/>
    <property type="match status" value="1"/>
</dbReference>
<dbReference type="InterPro" id="IPR006108">
    <property type="entry name" value="3HC_DH_C"/>
</dbReference>
<dbReference type="OrthoDB" id="9771883at2"/>
<dbReference type="EMBL" id="FNTL01000004">
    <property type="protein sequence ID" value="SEC27868.1"/>
    <property type="molecule type" value="Genomic_DNA"/>
</dbReference>
<dbReference type="NCBIfam" id="NF005875">
    <property type="entry name" value="PRK07819.1"/>
    <property type="match status" value="1"/>
</dbReference>
<dbReference type="GO" id="GO:0008691">
    <property type="term" value="F:3-hydroxybutyryl-CoA dehydrogenase activity"/>
    <property type="evidence" value="ECO:0007669"/>
    <property type="project" value="TreeGrafter"/>
</dbReference>
<feature type="site" description="Important for catalytic activity" evidence="4">
    <location>
        <position position="138"/>
    </location>
</feature>
<feature type="domain" description="3-hydroxyacyl-CoA dehydrogenase NAD binding" evidence="6">
    <location>
        <begin position="4"/>
        <end position="182"/>
    </location>
</feature>
<dbReference type="InterPro" id="IPR008927">
    <property type="entry name" value="6-PGluconate_DH-like_C_sf"/>
</dbReference>
<dbReference type="InterPro" id="IPR036291">
    <property type="entry name" value="NAD(P)-bd_dom_sf"/>
</dbReference>
<reference evidence="8" key="1">
    <citation type="submission" date="2016-10" db="EMBL/GenBank/DDBJ databases">
        <authorList>
            <person name="Varghese N."/>
        </authorList>
    </citation>
    <scope>NUCLEOTIDE SEQUENCE [LARGE SCALE GENOMIC DNA]</scope>
    <source>
        <strain evidence="8">DSM 44719</strain>
    </source>
</reference>
<evidence type="ECO:0000256" key="2">
    <source>
        <dbReference type="ARBA" id="ARBA00009463"/>
    </source>
</evidence>
<dbReference type="SUPFAM" id="SSF48179">
    <property type="entry name" value="6-phosphogluconate dehydrogenase C-terminal domain-like"/>
    <property type="match status" value="1"/>
</dbReference>
<dbReference type="PANTHER" id="PTHR48075">
    <property type="entry name" value="3-HYDROXYACYL-COA DEHYDROGENASE FAMILY PROTEIN"/>
    <property type="match status" value="1"/>
</dbReference>
<dbReference type="InterPro" id="IPR006176">
    <property type="entry name" value="3-OHacyl-CoA_DH_NAD-bd"/>
</dbReference>
<comment type="similarity">
    <text evidence="2">Belongs to the 3-hydroxyacyl-CoA dehydrogenase family.</text>
</comment>
<comment type="pathway">
    <text evidence="1">Lipid metabolism; butanoate metabolism.</text>
</comment>
<dbReference type="InterPro" id="IPR022694">
    <property type="entry name" value="3-OHacyl-CoA_DH"/>
</dbReference>
<dbReference type="Gene3D" id="3.40.50.720">
    <property type="entry name" value="NAD(P)-binding Rossmann-like Domain"/>
    <property type="match status" value="1"/>
</dbReference>
<dbReference type="PIRSF" id="PIRSF000105">
    <property type="entry name" value="HCDH"/>
    <property type="match status" value="1"/>
</dbReference>
<evidence type="ECO:0000313" key="7">
    <source>
        <dbReference type="EMBL" id="SEC27868.1"/>
    </source>
</evidence>
<keyword evidence="3" id="KW-0560">Oxidoreductase</keyword>
<dbReference type="Pfam" id="PF00725">
    <property type="entry name" value="3HCDH"/>
    <property type="match status" value="1"/>
</dbReference>
<dbReference type="GO" id="GO:0070403">
    <property type="term" value="F:NAD+ binding"/>
    <property type="evidence" value="ECO:0007669"/>
    <property type="project" value="InterPro"/>
</dbReference>
<evidence type="ECO:0000256" key="3">
    <source>
        <dbReference type="ARBA" id="ARBA00023002"/>
    </source>
</evidence>